<organism evidence="2 3">
    <name type="scientific">Murinocardiopsis flavida</name>
    <dbReference type="NCBI Taxonomy" id="645275"/>
    <lineage>
        <taxon>Bacteria</taxon>
        <taxon>Bacillati</taxon>
        <taxon>Actinomycetota</taxon>
        <taxon>Actinomycetes</taxon>
        <taxon>Streptosporangiales</taxon>
        <taxon>Nocardiopsidaceae</taxon>
        <taxon>Murinocardiopsis</taxon>
    </lineage>
</organism>
<reference evidence="2 3" key="1">
    <citation type="submission" date="2018-03" db="EMBL/GenBank/DDBJ databases">
        <title>Genomic Encyclopedia of Archaeal and Bacterial Type Strains, Phase II (KMG-II): from individual species to whole genera.</title>
        <authorList>
            <person name="Goeker M."/>
        </authorList>
    </citation>
    <scope>NUCLEOTIDE SEQUENCE [LARGE SCALE GENOMIC DNA]</scope>
    <source>
        <strain evidence="2 3">DSM 45312</strain>
    </source>
</reference>
<protein>
    <submittedName>
        <fullName evidence="2">Uncharacterized protein</fullName>
    </submittedName>
</protein>
<sequence length="71" mass="7645">MERGSDKHGAKLDDEMEREIQGMLKGGHPTRANEELEGEPTVTDSGESAFDRDAVQRADGEEGGGTAAERE</sequence>
<dbReference type="EMBL" id="PYGA01000013">
    <property type="protein sequence ID" value="PSK95892.1"/>
    <property type="molecule type" value="Genomic_DNA"/>
</dbReference>
<feature type="compositionally biased region" description="Basic and acidic residues" evidence="1">
    <location>
        <begin position="1"/>
        <end position="13"/>
    </location>
</feature>
<feature type="compositionally biased region" description="Basic and acidic residues" evidence="1">
    <location>
        <begin position="49"/>
        <end position="60"/>
    </location>
</feature>
<proteinExistence type="predicted"/>
<feature type="region of interest" description="Disordered" evidence="1">
    <location>
        <begin position="1"/>
        <end position="71"/>
    </location>
</feature>
<evidence type="ECO:0000313" key="3">
    <source>
        <dbReference type="Proteomes" id="UP000240542"/>
    </source>
</evidence>
<dbReference type="RefSeq" id="WP_106584353.1">
    <property type="nucleotide sequence ID" value="NZ_PYGA01000013.1"/>
</dbReference>
<evidence type="ECO:0000313" key="2">
    <source>
        <dbReference type="EMBL" id="PSK95892.1"/>
    </source>
</evidence>
<accession>A0A2P8DFA7</accession>
<evidence type="ECO:0000256" key="1">
    <source>
        <dbReference type="SAM" id="MobiDB-lite"/>
    </source>
</evidence>
<dbReference type="Proteomes" id="UP000240542">
    <property type="component" value="Unassembled WGS sequence"/>
</dbReference>
<comment type="caution">
    <text evidence="2">The sequence shown here is derived from an EMBL/GenBank/DDBJ whole genome shotgun (WGS) entry which is preliminary data.</text>
</comment>
<gene>
    <name evidence="2" type="ORF">CLV63_11355</name>
</gene>
<name>A0A2P8DFA7_9ACTN</name>
<dbReference type="AlphaFoldDB" id="A0A2P8DFA7"/>
<dbReference type="OrthoDB" id="5519961at2"/>
<keyword evidence="3" id="KW-1185">Reference proteome</keyword>